<keyword evidence="2" id="KW-1003">Cell membrane</keyword>
<evidence type="ECO:0000256" key="5">
    <source>
        <dbReference type="ARBA" id="ARBA00023136"/>
    </source>
</evidence>
<name>A0A7Y4GTA6_9BRAD</name>
<dbReference type="EMBL" id="JAAVLX010000005">
    <property type="protein sequence ID" value="NOJ41575.1"/>
    <property type="molecule type" value="Genomic_DNA"/>
</dbReference>
<dbReference type="SUPFAM" id="SSF103473">
    <property type="entry name" value="MFS general substrate transporter"/>
    <property type="match status" value="1"/>
</dbReference>
<dbReference type="PROSITE" id="PS50850">
    <property type="entry name" value="MFS"/>
    <property type="match status" value="1"/>
</dbReference>
<dbReference type="Proteomes" id="UP000544122">
    <property type="component" value="Unassembled WGS sequence"/>
</dbReference>
<feature type="transmembrane region" description="Helical" evidence="6">
    <location>
        <begin position="47"/>
        <end position="69"/>
    </location>
</feature>
<feature type="transmembrane region" description="Helical" evidence="6">
    <location>
        <begin position="136"/>
        <end position="159"/>
    </location>
</feature>
<dbReference type="PANTHER" id="PTHR43124">
    <property type="entry name" value="PURINE EFFLUX PUMP PBUE"/>
    <property type="match status" value="1"/>
</dbReference>
<feature type="transmembrane region" description="Helical" evidence="6">
    <location>
        <begin position="12"/>
        <end position="35"/>
    </location>
</feature>
<keyword evidence="4 6" id="KW-1133">Transmembrane helix</keyword>
<evidence type="ECO:0000256" key="6">
    <source>
        <dbReference type="SAM" id="Phobius"/>
    </source>
</evidence>
<evidence type="ECO:0000256" key="4">
    <source>
        <dbReference type="ARBA" id="ARBA00022989"/>
    </source>
</evidence>
<dbReference type="InterPro" id="IPR020846">
    <property type="entry name" value="MFS_dom"/>
</dbReference>
<dbReference type="InterPro" id="IPR050189">
    <property type="entry name" value="MFS_Efflux_Transporters"/>
</dbReference>
<comment type="caution">
    <text evidence="8">The sequence shown here is derived from an EMBL/GenBank/DDBJ whole genome shotgun (WGS) entry which is preliminary data.</text>
</comment>
<feature type="transmembrane region" description="Helical" evidence="6">
    <location>
        <begin position="300"/>
        <end position="321"/>
    </location>
</feature>
<evidence type="ECO:0000313" key="9">
    <source>
        <dbReference type="Proteomes" id="UP000544122"/>
    </source>
</evidence>
<organism evidence="8 9">
    <name type="scientific">Bradyrhizobium australiense</name>
    <dbReference type="NCBI Taxonomy" id="2721161"/>
    <lineage>
        <taxon>Bacteria</taxon>
        <taxon>Pseudomonadati</taxon>
        <taxon>Pseudomonadota</taxon>
        <taxon>Alphaproteobacteria</taxon>
        <taxon>Hyphomicrobiales</taxon>
        <taxon>Nitrobacteraceae</taxon>
        <taxon>Bradyrhizobium</taxon>
    </lineage>
</organism>
<reference evidence="8 9" key="1">
    <citation type="submission" date="2020-03" db="EMBL/GenBank/DDBJ databases">
        <title>Bradyrhizobium diversity isolated from nodules of Indigofera sp.</title>
        <authorList>
            <person name="Klepa M."/>
            <person name="Helene L."/>
            <person name="Hungria M."/>
        </authorList>
    </citation>
    <scope>NUCLEOTIDE SEQUENCE [LARGE SCALE GENOMIC DNA]</scope>
    <source>
        <strain evidence="8 9">WSM 1791</strain>
    </source>
</reference>
<feature type="transmembrane region" description="Helical" evidence="6">
    <location>
        <begin position="209"/>
        <end position="231"/>
    </location>
</feature>
<dbReference type="InterPro" id="IPR036259">
    <property type="entry name" value="MFS_trans_sf"/>
</dbReference>
<keyword evidence="9" id="KW-1185">Reference proteome</keyword>
<evidence type="ECO:0000313" key="8">
    <source>
        <dbReference type="EMBL" id="NOJ41575.1"/>
    </source>
</evidence>
<keyword evidence="5 6" id="KW-0472">Membrane</keyword>
<feature type="domain" description="Major facilitator superfamily (MFS) profile" evidence="7">
    <location>
        <begin position="13"/>
        <end position="385"/>
    </location>
</feature>
<dbReference type="Pfam" id="PF07690">
    <property type="entry name" value="MFS_1"/>
    <property type="match status" value="1"/>
</dbReference>
<evidence type="ECO:0000256" key="3">
    <source>
        <dbReference type="ARBA" id="ARBA00022692"/>
    </source>
</evidence>
<dbReference type="AlphaFoldDB" id="A0A7Y4GTA6"/>
<dbReference type="Gene3D" id="1.20.1250.20">
    <property type="entry name" value="MFS general substrate transporter like domains"/>
    <property type="match status" value="2"/>
</dbReference>
<gene>
    <name evidence="8" type="ORF">HCN58_18635</name>
</gene>
<dbReference type="PANTHER" id="PTHR43124:SF3">
    <property type="entry name" value="CHLORAMPHENICOL EFFLUX PUMP RV0191"/>
    <property type="match status" value="1"/>
</dbReference>
<feature type="transmembrane region" description="Helical" evidence="6">
    <location>
        <begin position="333"/>
        <end position="356"/>
    </location>
</feature>
<dbReference type="CDD" id="cd17324">
    <property type="entry name" value="MFS_NepI_like"/>
    <property type="match status" value="1"/>
</dbReference>
<dbReference type="GO" id="GO:0005886">
    <property type="term" value="C:plasma membrane"/>
    <property type="evidence" value="ECO:0007669"/>
    <property type="project" value="UniProtKB-SubCell"/>
</dbReference>
<feature type="transmembrane region" description="Helical" evidence="6">
    <location>
        <begin position="243"/>
        <end position="264"/>
    </location>
</feature>
<dbReference type="GO" id="GO:0022857">
    <property type="term" value="F:transmembrane transporter activity"/>
    <property type="evidence" value="ECO:0007669"/>
    <property type="project" value="InterPro"/>
</dbReference>
<sequence>MSLSPPDKRTKLILAALTIAAFAIGLDTFVVIGALEVISRDLKISTGAAGWIISIYALCYAVFAPLNAWMFKAVSRRNVQILSVSIFIVGNLICAIAPNFLTLAAARVISAYGAAMFTPAATALAAELLPPARKGLALSLIFGGMTVSQVAGVPATSWIADAIGWRFAFGFVVVAGLLALLIFAPIMSGVSAKAPERGNGPASKDFSKVVYGILSVTLFVVVSEFIVYSYVSVFITGSLLTGVPLLSAALFAYGFGAVTGNAACGFLTDRFGPYKVLIAAVGAQLILLVGLVAFGHHGALTVLIAFLWGNVSYMYLVPIQHRLLGLAGDRSKLVLAMNSSTTFAGIAIGAFLGGILVEISGVTSLAVGSILIGFIGVGLAVAFMRDVAPAEAATPACLRFD</sequence>
<evidence type="ECO:0000256" key="1">
    <source>
        <dbReference type="ARBA" id="ARBA00004651"/>
    </source>
</evidence>
<feature type="transmembrane region" description="Helical" evidence="6">
    <location>
        <begin position="276"/>
        <end position="294"/>
    </location>
</feature>
<proteinExistence type="predicted"/>
<dbReference type="InterPro" id="IPR011701">
    <property type="entry name" value="MFS"/>
</dbReference>
<comment type="subcellular location">
    <subcellularLocation>
        <location evidence="1">Cell membrane</location>
        <topology evidence="1">Multi-pass membrane protein</topology>
    </subcellularLocation>
</comment>
<evidence type="ECO:0000256" key="2">
    <source>
        <dbReference type="ARBA" id="ARBA00022475"/>
    </source>
</evidence>
<feature type="transmembrane region" description="Helical" evidence="6">
    <location>
        <begin position="165"/>
        <end position="188"/>
    </location>
</feature>
<feature type="transmembrane region" description="Helical" evidence="6">
    <location>
        <begin position="362"/>
        <end position="383"/>
    </location>
</feature>
<keyword evidence="3 6" id="KW-0812">Transmembrane</keyword>
<protein>
    <submittedName>
        <fullName evidence="8">MFS transporter</fullName>
    </submittedName>
</protein>
<accession>A0A7Y4GTA6</accession>
<evidence type="ECO:0000259" key="7">
    <source>
        <dbReference type="PROSITE" id="PS50850"/>
    </source>
</evidence>
<dbReference type="RefSeq" id="WP_171580815.1">
    <property type="nucleotide sequence ID" value="NZ_JAAVLX010000005.1"/>
</dbReference>
<feature type="transmembrane region" description="Helical" evidence="6">
    <location>
        <begin position="81"/>
        <end position="103"/>
    </location>
</feature>